<dbReference type="InterPro" id="IPR001789">
    <property type="entry name" value="Sig_transdc_resp-reg_receiver"/>
</dbReference>
<dbReference type="Gene3D" id="3.50.50.60">
    <property type="entry name" value="FAD/NAD(P)-binding domain"/>
    <property type="match status" value="2"/>
</dbReference>
<dbReference type="PRINTS" id="PR00368">
    <property type="entry name" value="FADPNR"/>
</dbReference>
<keyword evidence="2" id="KW-0560">Oxidoreductase</keyword>
<dbReference type="Pfam" id="PF07992">
    <property type="entry name" value="Pyr_redox_2"/>
    <property type="match status" value="1"/>
</dbReference>
<keyword evidence="1" id="KW-0285">Flavoprotein</keyword>
<evidence type="ECO:0000256" key="3">
    <source>
        <dbReference type="PROSITE-ProRule" id="PRU00169"/>
    </source>
</evidence>
<evidence type="ECO:0000313" key="7">
    <source>
        <dbReference type="Proteomes" id="UP000183788"/>
    </source>
</evidence>
<dbReference type="InterPro" id="IPR011006">
    <property type="entry name" value="CheY-like_superfamily"/>
</dbReference>
<dbReference type="STRING" id="1004.SAMN05661012_05933"/>
<dbReference type="PANTHER" id="PTHR48105">
    <property type="entry name" value="THIOREDOXIN REDUCTASE 1-RELATED-RELATED"/>
    <property type="match status" value="1"/>
</dbReference>
<reference evidence="5 7" key="1">
    <citation type="submission" date="2016-11" db="EMBL/GenBank/DDBJ databases">
        <authorList>
            <person name="Jaros S."/>
            <person name="Januszkiewicz K."/>
            <person name="Wedrychowicz H."/>
        </authorList>
    </citation>
    <scope>NUCLEOTIDE SEQUENCE [LARGE SCALE GENOMIC DNA]</scope>
    <source>
        <strain evidence="5 7">DSM 784</strain>
    </source>
</reference>
<protein>
    <submittedName>
        <fullName evidence="6">FAD-dependent oxidoreductase</fullName>
    </submittedName>
    <submittedName>
        <fullName evidence="5">Thioredoxin reductase (NADPH)</fullName>
    </submittedName>
</protein>
<dbReference type="Gene3D" id="3.40.50.2300">
    <property type="match status" value="1"/>
</dbReference>
<gene>
    <name evidence="5" type="ORF">SAMN05661012_05933</name>
    <name evidence="6" type="ORF">SR876_18025</name>
</gene>
<keyword evidence="8" id="KW-1185">Reference proteome</keyword>
<dbReference type="SMART" id="SM00448">
    <property type="entry name" value="REC"/>
    <property type="match status" value="1"/>
</dbReference>
<dbReference type="InterPro" id="IPR050097">
    <property type="entry name" value="Ferredoxin-NADP_redctase_2"/>
</dbReference>
<evidence type="ECO:0000313" key="5">
    <source>
        <dbReference type="EMBL" id="SFW86623.1"/>
    </source>
</evidence>
<name>A0A1K1SRD2_9BACT</name>
<proteinExistence type="predicted"/>
<feature type="modified residue" description="4-aspartylphosphate" evidence="3">
    <location>
        <position position="71"/>
    </location>
</feature>
<accession>A0A1K1SRD2</accession>
<dbReference type="AlphaFoldDB" id="A0A1K1SRD2"/>
<keyword evidence="3" id="KW-0597">Phosphoprotein</keyword>
<dbReference type="SUPFAM" id="SSF51905">
    <property type="entry name" value="FAD/NAD(P)-binding domain"/>
    <property type="match status" value="1"/>
</dbReference>
<evidence type="ECO:0000256" key="2">
    <source>
        <dbReference type="ARBA" id="ARBA00023002"/>
    </source>
</evidence>
<dbReference type="SUPFAM" id="SSF52172">
    <property type="entry name" value="CheY-like"/>
    <property type="match status" value="1"/>
</dbReference>
<dbReference type="Proteomes" id="UP000183788">
    <property type="component" value="Unassembled WGS sequence"/>
</dbReference>
<dbReference type="InterPro" id="IPR023753">
    <property type="entry name" value="FAD/NAD-binding_dom"/>
</dbReference>
<dbReference type="GO" id="GO:0000160">
    <property type="term" value="P:phosphorelay signal transduction system"/>
    <property type="evidence" value="ECO:0007669"/>
    <property type="project" value="InterPro"/>
</dbReference>
<dbReference type="Pfam" id="PF00072">
    <property type="entry name" value="Response_reg"/>
    <property type="match status" value="1"/>
</dbReference>
<dbReference type="EMBL" id="FPIZ01000029">
    <property type="protein sequence ID" value="SFW86623.1"/>
    <property type="molecule type" value="Genomic_DNA"/>
</dbReference>
<dbReference type="EMBL" id="CP140154">
    <property type="protein sequence ID" value="WQG86819.1"/>
    <property type="molecule type" value="Genomic_DNA"/>
</dbReference>
<organism evidence="5 7">
    <name type="scientific">Chitinophaga sancti</name>
    <dbReference type="NCBI Taxonomy" id="1004"/>
    <lineage>
        <taxon>Bacteria</taxon>
        <taxon>Pseudomonadati</taxon>
        <taxon>Bacteroidota</taxon>
        <taxon>Chitinophagia</taxon>
        <taxon>Chitinophagales</taxon>
        <taxon>Chitinophagaceae</taxon>
        <taxon>Chitinophaga</taxon>
    </lineage>
</organism>
<dbReference type="PROSITE" id="PS50110">
    <property type="entry name" value="RESPONSE_REGULATORY"/>
    <property type="match status" value="1"/>
</dbReference>
<dbReference type="RefSeq" id="WP_072365396.1">
    <property type="nucleotide sequence ID" value="NZ_CBHWAX010000074.1"/>
</dbReference>
<reference evidence="6 8" key="2">
    <citation type="submission" date="2023-11" db="EMBL/GenBank/DDBJ databases">
        <title>MicrobeMod: A computational toolkit for identifying prokaryotic methylation and restriction-modification with nanopore sequencing.</title>
        <authorList>
            <person name="Crits-Christoph A."/>
            <person name="Kang S.C."/>
            <person name="Lee H."/>
            <person name="Ostrov N."/>
        </authorList>
    </citation>
    <scope>NUCLEOTIDE SEQUENCE [LARGE SCALE GENOMIC DNA]</scope>
    <source>
        <strain evidence="6 8">ATCC 23090</strain>
    </source>
</reference>
<dbReference type="InterPro" id="IPR036188">
    <property type="entry name" value="FAD/NAD-bd_sf"/>
</dbReference>
<evidence type="ECO:0000313" key="8">
    <source>
        <dbReference type="Proteomes" id="UP001326715"/>
    </source>
</evidence>
<evidence type="ECO:0000313" key="6">
    <source>
        <dbReference type="EMBL" id="WQG86819.1"/>
    </source>
</evidence>
<dbReference type="Proteomes" id="UP001326715">
    <property type="component" value="Chromosome"/>
</dbReference>
<dbReference type="OrthoDB" id="109585at2"/>
<dbReference type="PRINTS" id="PR00469">
    <property type="entry name" value="PNDRDTASEII"/>
</dbReference>
<evidence type="ECO:0000259" key="4">
    <source>
        <dbReference type="PROSITE" id="PS50110"/>
    </source>
</evidence>
<feature type="domain" description="Response regulatory" evidence="4">
    <location>
        <begin position="14"/>
        <end position="137"/>
    </location>
</feature>
<dbReference type="GO" id="GO:0016491">
    <property type="term" value="F:oxidoreductase activity"/>
    <property type="evidence" value="ECO:0007669"/>
    <property type="project" value="UniProtKB-KW"/>
</dbReference>
<dbReference type="Gene3D" id="3.40.30.10">
    <property type="entry name" value="Glutaredoxin"/>
    <property type="match status" value="1"/>
</dbReference>
<sequence length="563" mass="62380">MPEKDTEKNTNQPIILCIDDDPQVLRAIVRDIKNKYRQHYKIISTADVQEALNSLLELKNKGETIAMFISDQRMPVMDGVTFLEKALKFYPDAKRVLLTAYSDTDAAIKAINTVQLDYYLVKPWDPPEDKLYPVIDDLLDDWKSDYHPEFKGIKVVGYQYSRTCHAIKDFLAGNLIPYKWLDVRTTQEACKLLALNGLDEKDVPVIFFEDGTYLSNPSIQETASKVGLNPQIKHEVYDVVIIGAGPAGLAAGVYGASEGLKTLLIEKRAPGGQAGTSSRIENYLGFPKGLSGADLARRAISQAQRLGTEFITPQSVKAIEQKDGYNKVIMEDGTFVNSRSVVITTGVDYRTLDTKGVADFTGAGIYYGAAMTEAPACKDKDVFIVGGGNSAGQAAMYLSKFARNVSILIRREDLSSTMSAYLVDRIVETPNIHVRAFSEVVEARGSDRLECLVISNIKTGEQTQEHADGLYIFIGAKPFTEWLEMNIIKNDKGFIETGRDLFTHPEFEKIWKQERDPYLLETSCPGIFAAGDVRANAMNRVAAAVGEGSMAISFVHKYLAEVK</sequence>
<evidence type="ECO:0000256" key="1">
    <source>
        <dbReference type="ARBA" id="ARBA00022630"/>
    </source>
</evidence>